<sequence>MSQNAPSISPNADSGYALGRTEQEYERLREQARRFEEATQLILRRAGIPDGAHCLDVGSGSGEGMRLLRRFVGPFATVTGMDVDGGLGRASLRKLRDEESGRFEFHELDIEKADRIPGGPYGVVFTRLVLLHLRDASAAVRKMYEAVAPGGLLIVQDFDLRTWETFPAFEDSDLPRDVLMATLRASGKEPLIGPKLPEIFRAAGVPEPDECWRTGGMAFRRDGGIEVGLELLRSTLPAALHLGVVTEERAQRFFSSMEQRMRTDDLLYQVSPTMVGAWVRKAR</sequence>
<evidence type="ECO:0000313" key="3">
    <source>
        <dbReference type="Proteomes" id="UP001500282"/>
    </source>
</evidence>
<reference evidence="3" key="1">
    <citation type="journal article" date="2019" name="Int. J. Syst. Evol. Microbiol.">
        <title>The Global Catalogue of Microorganisms (GCM) 10K type strain sequencing project: providing services to taxonomists for standard genome sequencing and annotation.</title>
        <authorList>
            <consortium name="The Broad Institute Genomics Platform"/>
            <consortium name="The Broad Institute Genome Sequencing Center for Infectious Disease"/>
            <person name="Wu L."/>
            <person name="Ma J."/>
        </authorList>
    </citation>
    <scope>NUCLEOTIDE SEQUENCE [LARGE SCALE GENOMIC DNA]</scope>
    <source>
        <strain evidence="3">JCM 11448</strain>
    </source>
</reference>
<dbReference type="Proteomes" id="UP001500282">
    <property type="component" value="Unassembled WGS sequence"/>
</dbReference>
<dbReference type="Pfam" id="PF13489">
    <property type="entry name" value="Methyltransf_23"/>
    <property type="match status" value="1"/>
</dbReference>
<gene>
    <name evidence="2" type="ORF">GCM10009579_00080</name>
</gene>
<comment type="caution">
    <text evidence="2">The sequence shown here is derived from an EMBL/GenBank/DDBJ whole genome shotgun (WGS) entry which is preliminary data.</text>
</comment>
<dbReference type="CDD" id="cd02440">
    <property type="entry name" value="AdoMet_MTases"/>
    <property type="match status" value="1"/>
</dbReference>
<dbReference type="SUPFAM" id="SSF53335">
    <property type="entry name" value="S-adenosyl-L-methionine-dependent methyltransferases"/>
    <property type="match status" value="1"/>
</dbReference>
<dbReference type="PANTHER" id="PTHR43861:SF3">
    <property type="entry name" value="PUTATIVE (AFU_ORTHOLOGUE AFUA_2G14390)-RELATED"/>
    <property type="match status" value="1"/>
</dbReference>
<accession>A0ABP4H0V0</accession>
<dbReference type="EMBL" id="BAAAIH010000001">
    <property type="protein sequence ID" value="GAA1246557.1"/>
    <property type="molecule type" value="Genomic_DNA"/>
</dbReference>
<organism evidence="2 3">
    <name type="scientific">Streptomyces javensis</name>
    <dbReference type="NCBI Taxonomy" id="114698"/>
    <lineage>
        <taxon>Bacteria</taxon>
        <taxon>Bacillati</taxon>
        <taxon>Actinomycetota</taxon>
        <taxon>Actinomycetes</taxon>
        <taxon>Kitasatosporales</taxon>
        <taxon>Streptomycetaceae</taxon>
        <taxon>Streptomyces</taxon>
        <taxon>Streptomyces violaceusniger group</taxon>
    </lineage>
</organism>
<evidence type="ECO:0000256" key="1">
    <source>
        <dbReference type="ARBA" id="ARBA00022679"/>
    </source>
</evidence>
<dbReference type="PANTHER" id="PTHR43861">
    <property type="entry name" value="TRANS-ACONITATE 2-METHYLTRANSFERASE-RELATED"/>
    <property type="match status" value="1"/>
</dbReference>
<evidence type="ECO:0008006" key="4">
    <source>
        <dbReference type="Google" id="ProtNLM"/>
    </source>
</evidence>
<dbReference type="InterPro" id="IPR029063">
    <property type="entry name" value="SAM-dependent_MTases_sf"/>
</dbReference>
<name>A0ABP4H0V0_9ACTN</name>
<protein>
    <recommendedName>
        <fullName evidence="4">Methyltransferase domain-containing protein</fullName>
    </recommendedName>
</protein>
<proteinExistence type="predicted"/>
<evidence type="ECO:0000313" key="2">
    <source>
        <dbReference type="EMBL" id="GAA1246557.1"/>
    </source>
</evidence>
<keyword evidence="3" id="KW-1185">Reference proteome</keyword>
<keyword evidence="1" id="KW-0808">Transferase</keyword>
<dbReference type="Gene3D" id="3.40.50.150">
    <property type="entry name" value="Vaccinia Virus protein VP39"/>
    <property type="match status" value="1"/>
</dbReference>